<organism evidence="1">
    <name type="scientific">bioreactor metagenome</name>
    <dbReference type="NCBI Taxonomy" id="1076179"/>
    <lineage>
        <taxon>unclassified sequences</taxon>
        <taxon>metagenomes</taxon>
        <taxon>ecological metagenomes</taxon>
    </lineage>
</organism>
<proteinExistence type="predicted"/>
<gene>
    <name evidence="1" type="ORF">SDC9_174885</name>
</gene>
<accession>A0A645GNI4</accession>
<sequence length="172" mass="20066">MLDAAPQQAAALAFDQFAVQRQRPEKHAGRTLHGRPDIGKREAPLVTAHRIGGDGNDLRIDHRQRHPGQKRFLARTRNIAHRLQRQVEHHHPHRFSYLRRGKADAVKRSHNLNHPGGKLTQFGRHRSNRIGDPAQNRISHRMNHISFLISEQHLSSLNKKQILLFRRRKNRR</sequence>
<dbReference type="EMBL" id="VSSQ01077355">
    <property type="protein sequence ID" value="MPN27452.1"/>
    <property type="molecule type" value="Genomic_DNA"/>
</dbReference>
<protein>
    <submittedName>
        <fullName evidence="1">Uncharacterized protein</fullName>
    </submittedName>
</protein>
<reference evidence="1" key="1">
    <citation type="submission" date="2019-08" db="EMBL/GenBank/DDBJ databases">
        <authorList>
            <person name="Kucharzyk K."/>
            <person name="Murdoch R.W."/>
            <person name="Higgins S."/>
            <person name="Loffler F."/>
        </authorList>
    </citation>
    <scope>NUCLEOTIDE SEQUENCE</scope>
</reference>
<evidence type="ECO:0000313" key="1">
    <source>
        <dbReference type="EMBL" id="MPN27452.1"/>
    </source>
</evidence>
<comment type="caution">
    <text evidence="1">The sequence shown here is derived from an EMBL/GenBank/DDBJ whole genome shotgun (WGS) entry which is preliminary data.</text>
</comment>
<dbReference type="AlphaFoldDB" id="A0A645GNI4"/>
<name>A0A645GNI4_9ZZZZ</name>